<evidence type="ECO:0000256" key="1">
    <source>
        <dbReference type="SAM" id="MobiDB-lite"/>
    </source>
</evidence>
<dbReference type="AlphaFoldDB" id="B0T0W4"/>
<keyword evidence="2" id="KW-1133">Transmembrane helix</keyword>
<dbReference type="OrthoDB" id="7190238at2"/>
<dbReference type="EMBL" id="CP000927">
    <property type="protein sequence ID" value="ABZ73612.1"/>
    <property type="molecule type" value="Genomic_DNA"/>
</dbReference>
<feature type="domain" description="Lysozyme inhibitor LprI-like N-terminal" evidence="3">
    <location>
        <begin position="141"/>
        <end position="202"/>
    </location>
</feature>
<dbReference type="InterPro" id="IPR009739">
    <property type="entry name" value="LprI-like_N"/>
</dbReference>
<organism evidence="4">
    <name type="scientific">Caulobacter sp. (strain K31)</name>
    <dbReference type="NCBI Taxonomy" id="366602"/>
    <lineage>
        <taxon>Bacteria</taxon>
        <taxon>Pseudomonadati</taxon>
        <taxon>Pseudomonadota</taxon>
        <taxon>Alphaproteobacteria</taxon>
        <taxon>Caulobacterales</taxon>
        <taxon>Caulobacteraceae</taxon>
        <taxon>Caulobacter</taxon>
    </lineage>
</organism>
<dbReference type="Pfam" id="PF07007">
    <property type="entry name" value="LprI"/>
    <property type="match status" value="1"/>
</dbReference>
<dbReference type="KEGG" id="cak:Caul_4492"/>
<sequence>MAYPRLSSPSNDNRPTETWGQRRYGVMPPPPRRRGGALLLGLIVMPMGVWGLWLLLGTPIPPPAPAPAPEPRPLVFQVEHPALPDGGEPGFTPRLTIVLNHEPPPSNHPETWGALPTAVTAPVVAAPLADASPALDDTAGCRDAATLAAQMTCIDPALREADLRMAAAYDAVLAAGVSPADLGRSQARWLTTRDEAAKASPEDLLAAYQLRESQLRSFAVAVERQAGSVGRGNGAS</sequence>
<feature type="region of interest" description="Disordered" evidence="1">
    <location>
        <begin position="1"/>
        <end position="28"/>
    </location>
</feature>
<reference evidence="4" key="1">
    <citation type="submission" date="2008-01" db="EMBL/GenBank/DDBJ databases">
        <title>Complete sequence of chromosome of Caulobacter sp. K31.</title>
        <authorList>
            <consortium name="US DOE Joint Genome Institute"/>
            <person name="Copeland A."/>
            <person name="Lucas S."/>
            <person name="Lapidus A."/>
            <person name="Barry K."/>
            <person name="Glavina del Rio T."/>
            <person name="Dalin E."/>
            <person name="Tice H."/>
            <person name="Pitluck S."/>
            <person name="Bruce D."/>
            <person name="Goodwin L."/>
            <person name="Thompson L.S."/>
            <person name="Brettin T."/>
            <person name="Detter J.C."/>
            <person name="Han C."/>
            <person name="Schmutz J."/>
            <person name="Larimer F."/>
            <person name="Land M."/>
            <person name="Hauser L."/>
            <person name="Kyrpides N."/>
            <person name="Kim E."/>
            <person name="Stephens C."/>
            <person name="Richardson P."/>
        </authorList>
    </citation>
    <scope>NUCLEOTIDE SEQUENCE [LARGE SCALE GENOMIC DNA]</scope>
    <source>
        <strain evidence="4">K31</strain>
    </source>
</reference>
<dbReference type="HOGENOM" id="CLU_1173761_0_0_5"/>
<feature type="compositionally biased region" description="Polar residues" evidence="1">
    <location>
        <begin position="7"/>
        <end position="19"/>
    </location>
</feature>
<keyword evidence="2" id="KW-0812">Transmembrane</keyword>
<feature type="transmembrane region" description="Helical" evidence="2">
    <location>
        <begin position="37"/>
        <end position="56"/>
    </location>
</feature>
<keyword evidence="2" id="KW-0472">Membrane</keyword>
<evidence type="ECO:0000259" key="3">
    <source>
        <dbReference type="Pfam" id="PF07007"/>
    </source>
</evidence>
<proteinExistence type="predicted"/>
<gene>
    <name evidence="4" type="ordered locus">Caul_4492</name>
</gene>
<evidence type="ECO:0000313" key="4">
    <source>
        <dbReference type="EMBL" id="ABZ73612.1"/>
    </source>
</evidence>
<protein>
    <submittedName>
        <fullName evidence="4">Uncharacterized membrane-bound protein</fullName>
    </submittedName>
</protein>
<accession>B0T0W4</accession>
<name>B0T0W4_CAUSK</name>
<evidence type="ECO:0000256" key="2">
    <source>
        <dbReference type="SAM" id="Phobius"/>
    </source>
</evidence>